<keyword evidence="4 7" id="KW-0812">Transmembrane</keyword>
<dbReference type="PIRSF" id="PIRSF006060">
    <property type="entry name" value="AA_transporter"/>
    <property type="match status" value="1"/>
</dbReference>
<feature type="transmembrane region" description="Helical" evidence="7">
    <location>
        <begin position="279"/>
        <end position="302"/>
    </location>
</feature>
<organism evidence="8 9">
    <name type="scientific">Candidatus Woykebacteria bacterium RBG_13_40_7b</name>
    <dbReference type="NCBI Taxonomy" id="1802594"/>
    <lineage>
        <taxon>Bacteria</taxon>
        <taxon>Candidatus Woykeibacteriota</taxon>
    </lineage>
</organism>
<feature type="transmembrane region" description="Helical" evidence="7">
    <location>
        <begin position="7"/>
        <end position="27"/>
    </location>
</feature>
<dbReference type="Gene3D" id="1.20.1740.10">
    <property type="entry name" value="Amino acid/polyamine transporter I"/>
    <property type="match status" value="1"/>
</dbReference>
<feature type="transmembrane region" description="Helical" evidence="7">
    <location>
        <begin position="330"/>
        <end position="350"/>
    </location>
</feature>
<feature type="transmembrane region" description="Helical" evidence="7">
    <location>
        <begin position="121"/>
        <end position="139"/>
    </location>
</feature>
<evidence type="ECO:0000313" key="9">
    <source>
        <dbReference type="Proteomes" id="UP000177103"/>
    </source>
</evidence>
<evidence type="ECO:0000256" key="6">
    <source>
        <dbReference type="ARBA" id="ARBA00023136"/>
    </source>
</evidence>
<sequence>MTKGKTVLGLFSLAMINVAIICSIRGLPMMAEYGPSIIFFLLIAVVLFLIPVSLVSAELATSWPKRGGIYAWVKQAFGEKWGFVTICLQWLQNLVFYPTALAATAAVIAYLINPALAENKLFTLAVIIVVYWGAIWINSKGMKISGLISTFGTILGIILPGAFIIILAIVWILAGEPSQISLTWHNTIPDLSSIKNIVFLTGLFLFFAGMEVSGVHAKEVHDPQKDYPKAIFISAAIVVGIFLLGSLAIAVILPASEISLTAGIMQTFKTVLDKFNLSWMIPIIVLLAAPGMIVQVSSWIAGPSRGLLATARNGDLPPFLQYMNKHNMPIHIMVVQGIVVSLIAFTFLFMPSVSSSFWILTALAALIYLTVYIVMFLAAIKLRYSEPHTHRPYKVPGGIFGMWFFAGLGIFACLSAIFLGFFPPSQLPTGNLFFYEAFLSIGLLGMIAIPFIIYALRKPSWKKNINTE</sequence>
<dbReference type="InterPro" id="IPR050367">
    <property type="entry name" value="APC_superfamily"/>
</dbReference>
<accession>A0A1G1WAK3</accession>
<evidence type="ECO:0000256" key="3">
    <source>
        <dbReference type="ARBA" id="ARBA00022475"/>
    </source>
</evidence>
<dbReference type="InterPro" id="IPR002293">
    <property type="entry name" value="AA/rel_permease1"/>
</dbReference>
<feature type="transmembrane region" description="Helical" evidence="7">
    <location>
        <begin position="151"/>
        <end position="173"/>
    </location>
</feature>
<name>A0A1G1WAK3_9BACT</name>
<dbReference type="Proteomes" id="UP000177103">
    <property type="component" value="Unassembled WGS sequence"/>
</dbReference>
<comment type="subcellular location">
    <subcellularLocation>
        <location evidence="1">Cell membrane</location>
        <topology evidence="1">Multi-pass membrane protein</topology>
    </subcellularLocation>
</comment>
<feature type="transmembrane region" description="Helical" evidence="7">
    <location>
        <begin position="193"/>
        <end position="210"/>
    </location>
</feature>
<dbReference type="Pfam" id="PF13520">
    <property type="entry name" value="AA_permease_2"/>
    <property type="match status" value="1"/>
</dbReference>
<feature type="transmembrane region" description="Helical" evidence="7">
    <location>
        <begin position="433"/>
        <end position="456"/>
    </location>
</feature>
<dbReference type="GO" id="GO:0022857">
    <property type="term" value="F:transmembrane transporter activity"/>
    <property type="evidence" value="ECO:0007669"/>
    <property type="project" value="InterPro"/>
</dbReference>
<gene>
    <name evidence="8" type="ORF">A2Y57_00835</name>
</gene>
<evidence type="ECO:0000256" key="1">
    <source>
        <dbReference type="ARBA" id="ARBA00004651"/>
    </source>
</evidence>
<feature type="transmembrane region" description="Helical" evidence="7">
    <location>
        <begin position="356"/>
        <end position="380"/>
    </location>
</feature>
<dbReference type="EMBL" id="MHCQ01000018">
    <property type="protein sequence ID" value="OGY24651.1"/>
    <property type="molecule type" value="Genomic_DNA"/>
</dbReference>
<keyword evidence="6 7" id="KW-0472">Membrane</keyword>
<evidence type="ECO:0000256" key="4">
    <source>
        <dbReference type="ARBA" id="ARBA00022692"/>
    </source>
</evidence>
<dbReference type="GO" id="GO:0005886">
    <property type="term" value="C:plasma membrane"/>
    <property type="evidence" value="ECO:0007669"/>
    <property type="project" value="UniProtKB-SubCell"/>
</dbReference>
<proteinExistence type="predicted"/>
<reference evidence="8 9" key="1">
    <citation type="journal article" date="2016" name="Nat. Commun.">
        <title>Thousands of microbial genomes shed light on interconnected biogeochemical processes in an aquifer system.</title>
        <authorList>
            <person name="Anantharaman K."/>
            <person name="Brown C.T."/>
            <person name="Hug L.A."/>
            <person name="Sharon I."/>
            <person name="Castelle C.J."/>
            <person name="Probst A.J."/>
            <person name="Thomas B.C."/>
            <person name="Singh A."/>
            <person name="Wilkins M.J."/>
            <person name="Karaoz U."/>
            <person name="Brodie E.L."/>
            <person name="Williams K.H."/>
            <person name="Hubbard S.S."/>
            <person name="Banfield J.F."/>
        </authorList>
    </citation>
    <scope>NUCLEOTIDE SEQUENCE [LARGE SCALE GENOMIC DNA]</scope>
</reference>
<keyword evidence="3" id="KW-1003">Cell membrane</keyword>
<feature type="transmembrane region" description="Helical" evidence="7">
    <location>
        <begin position="33"/>
        <end position="57"/>
    </location>
</feature>
<evidence type="ECO:0000313" key="8">
    <source>
        <dbReference type="EMBL" id="OGY24651.1"/>
    </source>
</evidence>
<evidence type="ECO:0000256" key="7">
    <source>
        <dbReference type="SAM" id="Phobius"/>
    </source>
</evidence>
<dbReference type="PANTHER" id="PTHR42770:SF15">
    <property type="entry name" value="GLUTAMATE_GAMMA-AMINOBUTYRATE ANTIPORTER-RELATED"/>
    <property type="match status" value="1"/>
</dbReference>
<keyword evidence="5 7" id="KW-1133">Transmembrane helix</keyword>
<feature type="transmembrane region" description="Helical" evidence="7">
    <location>
        <begin position="231"/>
        <end position="253"/>
    </location>
</feature>
<comment type="caution">
    <text evidence="8">The sequence shown here is derived from an EMBL/GenBank/DDBJ whole genome shotgun (WGS) entry which is preliminary data.</text>
</comment>
<dbReference type="PANTHER" id="PTHR42770">
    <property type="entry name" value="AMINO ACID TRANSPORTER-RELATED"/>
    <property type="match status" value="1"/>
</dbReference>
<evidence type="ECO:0000256" key="2">
    <source>
        <dbReference type="ARBA" id="ARBA00022448"/>
    </source>
</evidence>
<keyword evidence="2" id="KW-0813">Transport</keyword>
<dbReference type="AlphaFoldDB" id="A0A1G1WAK3"/>
<feature type="transmembrane region" description="Helical" evidence="7">
    <location>
        <begin position="400"/>
        <end position="421"/>
    </location>
</feature>
<protein>
    <submittedName>
        <fullName evidence="8">Transporter</fullName>
    </submittedName>
</protein>
<evidence type="ECO:0000256" key="5">
    <source>
        <dbReference type="ARBA" id="ARBA00022989"/>
    </source>
</evidence>
<feature type="transmembrane region" description="Helical" evidence="7">
    <location>
        <begin position="94"/>
        <end position="115"/>
    </location>
</feature>